<proteinExistence type="predicted"/>
<evidence type="ECO:0000313" key="1">
    <source>
        <dbReference type="EMBL" id="TWP35952.1"/>
    </source>
</evidence>
<keyword evidence="2" id="KW-1185">Reference proteome</keyword>
<dbReference type="RefSeq" id="WP_146317014.1">
    <property type="nucleotide sequence ID" value="NZ_VCQV01000015.1"/>
</dbReference>
<protein>
    <submittedName>
        <fullName evidence="1">Uncharacterized protein</fullName>
    </submittedName>
</protein>
<gene>
    <name evidence="1" type="ORF">FGL98_12020</name>
</gene>
<accession>A0A563E1A2</accession>
<reference evidence="1 2" key="1">
    <citation type="submission" date="2019-05" db="EMBL/GenBank/DDBJ databases">
        <authorList>
            <person name="Lee S.D."/>
        </authorList>
    </citation>
    <scope>NUCLEOTIDE SEQUENCE [LARGE SCALE GENOMIC DNA]</scope>
    <source>
        <strain evidence="1 2">C5-26</strain>
    </source>
</reference>
<dbReference type="AlphaFoldDB" id="A0A563E1A2"/>
<dbReference type="EMBL" id="VCQV01000015">
    <property type="protein sequence ID" value="TWP35952.1"/>
    <property type="molecule type" value="Genomic_DNA"/>
</dbReference>
<evidence type="ECO:0000313" key="2">
    <source>
        <dbReference type="Proteomes" id="UP000320244"/>
    </source>
</evidence>
<organism evidence="1 2">
    <name type="scientific">Leekyejoonella antrihumi</name>
    <dbReference type="NCBI Taxonomy" id="1660198"/>
    <lineage>
        <taxon>Bacteria</taxon>
        <taxon>Bacillati</taxon>
        <taxon>Actinomycetota</taxon>
        <taxon>Actinomycetes</taxon>
        <taxon>Micrococcales</taxon>
        <taxon>Dermacoccaceae</taxon>
        <taxon>Leekyejoonella</taxon>
    </lineage>
</organism>
<sequence>MKQKGQPSRQDKGTTTLFVSTTSYHGQYAAVAVTLSNGKDVMSAAQEAESFHGQLVDVEHVPALKVAEATWPGLTGTYQFTFLDPSVTPSLKSVVLMGETSDGRFVSVTAKAPPTLFDSINLVHVVATTRVGAHVRTS</sequence>
<reference evidence="1 2" key="2">
    <citation type="submission" date="2019-08" db="EMBL/GenBank/DDBJ databases">
        <title>Jejuicoccus antrihumi gen. nov., sp. nov., a new member of the family Dermacoccaceae isolated from a cave.</title>
        <authorList>
            <person name="Schumann P."/>
            <person name="Kim I.S."/>
        </authorList>
    </citation>
    <scope>NUCLEOTIDE SEQUENCE [LARGE SCALE GENOMIC DNA]</scope>
    <source>
        <strain evidence="1 2">C5-26</strain>
    </source>
</reference>
<dbReference type="Proteomes" id="UP000320244">
    <property type="component" value="Unassembled WGS sequence"/>
</dbReference>
<name>A0A563E1A2_9MICO</name>
<comment type="caution">
    <text evidence="1">The sequence shown here is derived from an EMBL/GenBank/DDBJ whole genome shotgun (WGS) entry which is preliminary data.</text>
</comment>